<evidence type="ECO:0000256" key="2">
    <source>
        <dbReference type="ARBA" id="ARBA00022692"/>
    </source>
</evidence>
<keyword evidence="3 6" id="KW-1133">Transmembrane helix</keyword>
<dbReference type="InterPro" id="IPR006189">
    <property type="entry name" value="CHASE_dom"/>
</dbReference>
<reference evidence="9" key="1">
    <citation type="submission" date="2017-09" db="EMBL/GenBank/DDBJ databases">
        <title>Depth-based differentiation of microbial function through sediment-hosted aquifers and enrichment of novel symbionts in the deep terrestrial subsurface.</title>
        <authorList>
            <person name="Probst A.J."/>
            <person name="Ladd B."/>
            <person name="Jarett J.K."/>
            <person name="Geller-Mcgrath D.E."/>
            <person name="Sieber C.M.K."/>
            <person name="Emerson J.B."/>
            <person name="Anantharaman K."/>
            <person name="Thomas B.C."/>
            <person name="Malmstrom R."/>
            <person name="Stieglmeier M."/>
            <person name="Klingl A."/>
            <person name="Woyke T."/>
            <person name="Ryan C.M."/>
            <person name="Banfield J.F."/>
        </authorList>
    </citation>
    <scope>NUCLEOTIDE SEQUENCE [LARGE SCALE GENOMIC DNA]</scope>
</reference>
<dbReference type="GO" id="GO:0016020">
    <property type="term" value="C:membrane"/>
    <property type="evidence" value="ECO:0007669"/>
    <property type="project" value="UniProtKB-SubCell"/>
</dbReference>
<feature type="non-terminal residue" evidence="8">
    <location>
        <position position="1"/>
    </location>
</feature>
<keyword evidence="2 6" id="KW-0812">Transmembrane</keyword>
<organism evidence="8 9">
    <name type="scientific">Candidatus Magasanikbacteria bacterium CG10_big_fil_rev_8_21_14_0_10_38_6</name>
    <dbReference type="NCBI Taxonomy" id="1974647"/>
    <lineage>
        <taxon>Bacteria</taxon>
        <taxon>Candidatus Magasanikiibacteriota</taxon>
    </lineage>
</organism>
<evidence type="ECO:0000313" key="9">
    <source>
        <dbReference type="Proteomes" id="UP000228528"/>
    </source>
</evidence>
<dbReference type="Pfam" id="PF03924">
    <property type="entry name" value="CHASE"/>
    <property type="match status" value="1"/>
</dbReference>
<feature type="transmembrane region" description="Helical" evidence="6">
    <location>
        <begin position="284"/>
        <end position="308"/>
    </location>
</feature>
<evidence type="ECO:0000259" key="7">
    <source>
        <dbReference type="PROSITE" id="PS50839"/>
    </source>
</evidence>
<gene>
    <name evidence="8" type="ORF">COU30_01745</name>
</gene>
<dbReference type="InterPro" id="IPR042240">
    <property type="entry name" value="CHASE_sf"/>
</dbReference>
<proteinExistence type="predicted"/>
<dbReference type="Proteomes" id="UP000228528">
    <property type="component" value="Unassembled WGS sequence"/>
</dbReference>
<accession>A0A2M6P1G9</accession>
<keyword evidence="4 6" id="KW-0472">Membrane</keyword>
<evidence type="ECO:0000256" key="4">
    <source>
        <dbReference type="ARBA" id="ARBA00023136"/>
    </source>
</evidence>
<evidence type="ECO:0000256" key="3">
    <source>
        <dbReference type="ARBA" id="ARBA00022989"/>
    </source>
</evidence>
<evidence type="ECO:0000256" key="5">
    <source>
        <dbReference type="SAM" id="Coils"/>
    </source>
</evidence>
<evidence type="ECO:0000256" key="1">
    <source>
        <dbReference type="ARBA" id="ARBA00004370"/>
    </source>
</evidence>
<dbReference type="Gene3D" id="3.30.450.350">
    <property type="entry name" value="CHASE domain"/>
    <property type="match status" value="1"/>
</dbReference>
<dbReference type="GO" id="GO:0003824">
    <property type="term" value="F:catalytic activity"/>
    <property type="evidence" value="ECO:0007669"/>
    <property type="project" value="UniProtKB-ARBA"/>
</dbReference>
<comment type="caution">
    <text evidence="8">The sequence shown here is derived from an EMBL/GenBank/DDBJ whole genome shotgun (WGS) entry which is preliminary data.</text>
</comment>
<evidence type="ECO:0000313" key="8">
    <source>
        <dbReference type="EMBL" id="PIR77566.1"/>
    </source>
</evidence>
<feature type="domain" description="CHASE" evidence="7">
    <location>
        <begin position="51"/>
        <end position="217"/>
    </location>
</feature>
<dbReference type="PROSITE" id="PS50839">
    <property type="entry name" value="CHASE"/>
    <property type="match status" value="1"/>
</dbReference>
<feature type="coiled-coil region" evidence="5">
    <location>
        <begin position="316"/>
        <end position="381"/>
    </location>
</feature>
<dbReference type="EMBL" id="PFBW01000075">
    <property type="protein sequence ID" value="PIR77566.1"/>
    <property type="molecule type" value="Genomic_DNA"/>
</dbReference>
<protein>
    <recommendedName>
        <fullName evidence="7">CHASE domain-containing protein</fullName>
    </recommendedName>
</protein>
<dbReference type="SMART" id="SM01079">
    <property type="entry name" value="CHASE"/>
    <property type="match status" value="1"/>
</dbReference>
<comment type="subcellular location">
    <subcellularLocation>
        <location evidence="1">Membrane</location>
    </subcellularLocation>
</comment>
<evidence type="ECO:0000256" key="6">
    <source>
        <dbReference type="SAM" id="Phobius"/>
    </source>
</evidence>
<sequence>TGYFAYEVKVLLKKNSQEKFFNDALYLTKSIENEVTTYKSILQSYVGLYAASQEINRQDWSSFINKQHPFDNYPGIESFDFVERVMDEPSNKYIIKTDEFVSHVQKEYTDFSIFPQGEREYYYVITYIEPFQENKKLLGFDIATDQKQKIIFEEARDTGKLSMSTPLEKNGKNIVSGVLPIYFNGVQTNTLEQRRDNIQGFIVATFDVDTFFATIANQFVDTLDMHFILQDSDEDKPFFEVQESQYHKDNPNFYFFNTINVGGRIWQLRAHPNQHFFDQHENDIIYSIIIIIFGLLLSVITGLIIFFLGKSRKQAIVLAEKMLVGFQEEKKHAEQEKKKVENALKELKKEKQISDKKTKELEKMNEQMIGREVKMVELKKQIKNLEKGK</sequence>
<name>A0A2M6P1G9_9BACT</name>
<dbReference type="AlphaFoldDB" id="A0A2M6P1G9"/>
<dbReference type="GO" id="GO:0007165">
    <property type="term" value="P:signal transduction"/>
    <property type="evidence" value="ECO:0007669"/>
    <property type="project" value="UniProtKB-ARBA"/>
</dbReference>
<keyword evidence="5" id="KW-0175">Coiled coil</keyword>